<dbReference type="SUPFAM" id="SSF52540">
    <property type="entry name" value="P-loop containing nucleoside triphosphate hydrolases"/>
    <property type="match status" value="1"/>
</dbReference>
<evidence type="ECO:0000313" key="4">
    <source>
        <dbReference type="Proteomes" id="UP000273778"/>
    </source>
</evidence>
<reference evidence="2 4" key="1">
    <citation type="submission" date="2018-11" db="EMBL/GenBank/DDBJ databases">
        <title>Shewanella sp. M2.</title>
        <authorList>
            <person name="Hwang Y.J."/>
            <person name="Hwang C.Y."/>
        </authorList>
    </citation>
    <scope>NUCLEOTIDE SEQUENCE [LARGE SCALE GENOMIC DNA]</scope>
    <source>
        <strain evidence="2 4">M2</strain>
    </source>
</reference>
<dbReference type="Gene3D" id="3.40.50.300">
    <property type="entry name" value="P-loop containing nucleotide triphosphate hydrolases"/>
    <property type="match status" value="2"/>
</dbReference>
<dbReference type="OrthoDB" id="9815944at2"/>
<dbReference type="PANTHER" id="PTHR43581">
    <property type="entry name" value="ATP/GTP PHOSPHATASE"/>
    <property type="match status" value="1"/>
</dbReference>
<reference evidence="5" key="2">
    <citation type="submission" date="2018-11" db="EMBL/GenBank/DDBJ databases">
        <title>Shewanella sp. R106.</title>
        <authorList>
            <person name="Hwang Y.J."/>
            <person name="Hwang C.Y."/>
        </authorList>
    </citation>
    <scope>NUCLEOTIDE SEQUENCE [LARGE SCALE GENOMIC DNA]</scope>
    <source>
        <strain evidence="5">R106</strain>
    </source>
</reference>
<proteinExistence type="predicted"/>
<name>A0A3N4EQ42_9GAMM</name>
<accession>A0A3N4EQ42</accession>
<protein>
    <recommendedName>
        <fullName evidence="1">Endonuclease GajA/Old nuclease/RecF-like AAA domain-containing protein</fullName>
    </recommendedName>
</protein>
<feature type="domain" description="Endonuclease GajA/Old nuclease/RecF-like AAA" evidence="1">
    <location>
        <begin position="160"/>
        <end position="280"/>
    </location>
</feature>
<reference evidence="3" key="3">
    <citation type="submission" date="2018-11" db="EMBL/GenBank/DDBJ databases">
        <authorList>
            <person name="Hwang Y.J."/>
            <person name="Hwang C.Y."/>
        </authorList>
    </citation>
    <scope>NUCLEOTIDE SEQUENCE</scope>
    <source>
        <strain evidence="3">R106</strain>
    </source>
</reference>
<dbReference type="AlphaFoldDB" id="A0A3N4EQ42"/>
<evidence type="ECO:0000313" key="2">
    <source>
        <dbReference type="EMBL" id="AZG33898.1"/>
    </source>
</evidence>
<evidence type="ECO:0000313" key="3">
    <source>
        <dbReference type="EMBL" id="RPA31464.1"/>
    </source>
</evidence>
<dbReference type="Pfam" id="PF13175">
    <property type="entry name" value="AAA_15"/>
    <property type="match status" value="1"/>
</dbReference>
<dbReference type="InterPro" id="IPR041685">
    <property type="entry name" value="AAA_GajA/Old/RecF-like"/>
</dbReference>
<dbReference type="Proteomes" id="UP000278855">
    <property type="component" value="Unassembled WGS sequence"/>
</dbReference>
<dbReference type="EMBL" id="RKKB01000005">
    <property type="protein sequence ID" value="RPA31464.1"/>
    <property type="molecule type" value="Genomic_DNA"/>
</dbReference>
<dbReference type="EMBL" id="CP034073">
    <property type="protein sequence ID" value="AZG33898.1"/>
    <property type="molecule type" value="Genomic_DNA"/>
</dbReference>
<sequence length="525" mass="59702">MIIEHLHVKKFRGFDDVGFPLGKQLTLIAGQNGTQKTTVLGMLTQAFTIGKDSPLNGVKPLCGGTYRSMFSDKFKLSDTFDKAKEHEWTLKLSLQEEPFVMESMTRDSVSGSIRFWQKGKRGKGDGYFQLPVIYLSLKRLMPIGEDRNLSQDSRITLNTDEKEIFEKAYKDILISTDRIDAIDPLASSHKNTAGVSSEHYDWKTNSAGQDNIGKILLAILSFKRLKSEYPNDYKGGIIAIDEIDSTLYPGSQVKLIKNLLKFSVKYDIQFIATTHSLTMIKEVDKLVNDQKRKGQATNIFLRKANSNILADINLPYAAMKNNLNVSLGNHTPPKIPVYTEDPEAIDFAKAALGKKFKYIDFKDCKLGCSQFLDLIERKVESFLFPSSIIILDGDVIPTKAYKKYLNKKLQKNIVLLPGTVNPETVLATYLSELDDTDSFWTPTSSVMTYTKQFCFSNYTLEDIKSDRVKAKKWYNEQKDTGAWGARNASKIFKKWFEEHPEEKRRFVNDFEDLYNLVAKEHGVQV</sequence>
<gene>
    <name evidence="3" type="ORF">EGC77_13815</name>
    <name evidence="2" type="ORF">EGC80_02455</name>
</gene>
<dbReference type="PANTHER" id="PTHR43581:SF4">
    <property type="entry name" value="ATP_GTP PHOSPHATASE"/>
    <property type="match status" value="1"/>
</dbReference>
<organism evidence="3 5">
    <name type="scientific">Shewanella psychromarinicola</name>
    <dbReference type="NCBI Taxonomy" id="2487742"/>
    <lineage>
        <taxon>Bacteria</taxon>
        <taxon>Pseudomonadati</taxon>
        <taxon>Pseudomonadota</taxon>
        <taxon>Gammaproteobacteria</taxon>
        <taxon>Alteromonadales</taxon>
        <taxon>Shewanellaceae</taxon>
        <taxon>Shewanella</taxon>
    </lineage>
</organism>
<dbReference type="InterPro" id="IPR027417">
    <property type="entry name" value="P-loop_NTPase"/>
</dbReference>
<evidence type="ECO:0000313" key="5">
    <source>
        <dbReference type="Proteomes" id="UP000278855"/>
    </source>
</evidence>
<evidence type="ECO:0000259" key="1">
    <source>
        <dbReference type="Pfam" id="PF13175"/>
    </source>
</evidence>
<dbReference type="KEGG" id="spsr:EGC80_02455"/>
<dbReference type="InterPro" id="IPR051396">
    <property type="entry name" value="Bact_Antivir_Def_Nuclease"/>
</dbReference>
<keyword evidence="4" id="KW-1185">Reference proteome</keyword>
<dbReference type="Proteomes" id="UP000273778">
    <property type="component" value="Chromosome"/>
</dbReference>
<dbReference type="RefSeq" id="WP_124013210.1">
    <property type="nucleotide sequence ID" value="NZ_CP034073.1"/>
</dbReference>